<dbReference type="Pfam" id="PF20142">
    <property type="entry name" value="Scaffold"/>
    <property type="match status" value="1"/>
</dbReference>
<evidence type="ECO:0000256" key="8">
    <source>
        <dbReference type="SAM" id="SignalP"/>
    </source>
</evidence>
<dbReference type="InterPro" id="IPR045380">
    <property type="entry name" value="LD_TPept_scaffold_dom"/>
</dbReference>
<dbReference type="Pfam" id="PF01471">
    <property type="entry name" value="PG_binding_1"/>
    <property type="match status" value="1"/>
</dbReference>
<feature type="chain" id="PRO_5047213825" evidence="8">
    <location>
        <begin position="25"/>
        <end position="564"/>
    </location>
</feature>
<dbReference type="EMBL" id="JAIMJA010000003">
    <property type="protein sequence ID" value="MCE2593881.1"/>
    <property type="molecule type" value="Genomic_DNA"/>
</dbReference>
<dbReference type="Gene3D" id="1.10.101.10">
    <property type="entry name" value="PGBD-like superfamily/PGBD"/>
    <property type="match status" value="1"/>
</dbReference>
<feature type="domain" description="L,D-TPase catalytic" evidence="9">
    <location>
        <begin position="338"/>
        <end position="528"/>
    </location>
</feature>
<dbReference type="InterPro" id="IPR036365">
    <property type="entry name" value="PGBD-like_sf"/>
</dbReference>
<dbReference type="Gene3D" id="2.40.440.10">
    <property type="entry name" value="L,D-transpeptidase catalytic domain-like"/>
    <property type="match status" value="1"/>
</dbReference>
<feature type="active site" description="Proton donor/acceptor" evidence="7">
    <location>
        <position position="469"/>
    </location>
</feature>
<accession>A0ABS8W4I9</accession>
<evidence type="ECO:0000313" key="10">
    <source>
        <dbReference type="EMBL" id="MCE2593881.1"/>
    </source>
</evidence>
<proteinExistence type="inferred from homology"/>
<keyword evidence="3" id="KW-0808">Transferase</keyword>
<dbReference type="PROSITE" id="PS52029">
    <property type="entry name" value="LD_TPASE"/>
    <property type="match status" value="1"/>
</dbReference>
<dbReference type="InterPro" id="IPR005490">
    <property type="entry name" value="LD_TPept_cat_dom"/>
</dbReference>
<name>A0ABS8W4I9_9GAMM</name>
<feature type="signal peptide" evidence="8">
    <location>
        <begin position="1"/>
        <end position="24"/>
    </location>
</feature>
<dbReference type="InterPro" id="IPR038063">
    <property type="entry name" value="Transpep_catalytic_dom"/>
</dbReference>
<evidence type="ECO:0000256" key="4">
    <source>
        <dbReference type="ARBA" id="ARBA00022960"/>
    </source>
</evidence>
<evidence type="ECO:0000256" key="3">
    <source>
        <dbReference type="ARBA" id="ARBA00022679"/>
    </source>
</evidence>
<reference evidence="10 11" key="1">
    <citation type="journal article" date="2022" name="Environ. Microbiol. Rep.">
        <title>Eco-phylogenetic analyses reveal divergent evolution of vitamin B12 metabolism in the marine bacterial family 'Psychromonadaceae'.</title>
        <authorList>
            <person name="Jin X."/>
            <person name="Yang Y."/>
            <person name="Cao H."/>
            <person name="Gao B."/>
            <person name="Zhao Z."/>
        </authorList>
    </citation>
    <scope>NUCLEOTIDE SEQUENCE [LARGE SCALE GENOMIC DNA]</scope>
    <source>
        <strain evidence="10 11">MKS20</strain>
    </source>
</reference>
<comment type="pathway">
    <text evidence="1 7">Cell wall biogenesis; peptidoglycan biosynthesis.</text>
</comment>
<feature type="active site" description="Nucleophile" evidence="7">
    <location>
        <position position="488"/>
    </location>
</feature>
<keyword evidence="5 7" id="KW-0573">Peptidoglycan synthesis</keyword>
<keyword evidence="8" id="KW-0732">Signal</keyword>
<evidence type="ECO:0000256" key="5">
    <source>
        <dbReference type="ARBA" id="ARBA00022984"/>
    </source>
</evidence>
<dbReference type="RefSeq" id="WP_233051471.1">
    <property type="nucleotide sequence ID" value="NZ_JAIMJA010000003.1"/>
</dbReference>
<dbReference type="Proteomes" id="UP001201273">
    <property type="component" value="Unassembled WGS sequence"/>
</dbReference>
<dbReference type="InterPro" id="IPR002477">
    <property type="entry name" value="Peptidoglycan-bd-like"/>
</dbReference>
<keyword evidence="11" id="KW-1185">Reference proteome</keyword>
<organism evidence="10 11">
    <name type="scientific">Motilimonas cestriensis</name>
    <dbReference type="NCBI Taxonomy" id="2742685"/>
    <lineage>
        <taxon>Bacteria</taxon>
        <taxon>Pseudomonadati</taxon>
        <taxon>Pseudomonadota</taxon>
        <taxon>Gammaproteobacteria</taxon>
        <taxon>Alteromonadales</taxon>
        <taxon>Alteromonadales genera incertae sedis</taxon>
        <taxon>Motilimonas</taxon>
    </lineage>
</organism>
<gene>
    <name evidence="10" type="ORF">K6Y31_03525</name>
</gene>
<protein>
    <submittedName>
        <fullName evidence="10">L,D-transpeptidase family protein</fullName>
    </submittedName>
</protein>
<dbReference type="SUPFAM" id="SSF141523">
    <property type="entry name" value="L,D-transpeptidase catalytic domain-like"/>
    <property type="match status" value="1"/>
</dbReference>
<evidence type="ECO:0000256" key="1">
    <source>
        <dbReference type="ARBA" id="ARBA00004752"/>
    </source>
</evidence>
<dbReference type="PANTHER" id="PTHR41533:SF2">
    <property type="entry name" value="BLR7131 PROTEIN"/>
    <property type="match status" value="1"/>
</dbReference>
<evidence type="ECO:0000313" key="11">
    <source>
        <dbReference type="Proteomes" id="UP001201273"/>
    </source>
</evidence>
<dbReference type="SUPFAM" id="SSF47090">
    <property type="entry name" value="PGBD-like"/>
    <property type="match status" value="1"/>
</dbReference>
<evidence type="ECO:0000256" key="2">
    <source>
        <dbReference type="ARBA" id="ARBA00005992"/>
    </source>
</evidence>
<dbReference type="InterPro" id="IPR036366">
    <property type="entry name" value="PGBDSf"/>
</dbReference>
<keyword evidence="6 7" id="KW-0961">Cell wall biogenesis/degradation</keyword>
<dbReference type="InterPro" id="IPR052905">
    <property type="entry name" value="LD-transpeptidase_YkuD-like"/>
</dbReference>
<evidence type="ECO:0000256" key="7">
    <source>
        <dbReference type="PROSITE-ProRule" id="PRU01373"/>
    </source>
</evidence>
<keyword evidence="4 7" id="KW-0133">Cell shape</keyword>
<evidence type="ECO:0000259" key="9">
    <source>
        <dbReference type="PROSITE" id="PS52029"/>
    </source>
</evidence>
<dbReference type="CDD" id="cd16913">
    <property type="entry name" value="YkuD_like"/>
    <property type="match status" value="1"/>
</dbReference>
<dbReference type="PANTHER" id="PTHR41533">
    <property type="entry name" value="L,D-TRANSPEPTIDASE HI_1667-RELATED"/>
    <property type="match status" value="1"/>
</dbReference>
<comment type="caution">
    <text evidence="10">The sequence shown here is derived from an EMBL/GenBank/DDBJ whole genome shotgun (WGS) entry which is preliminary data.</text>
</comment>
<evidence type="ECO:0000256" key="6">
    <source>
        <dbReference type="ARBA" id="ARBA00023316"/>
    </source>
</evidence>
<comment type="similarity">
    <text evidence="2">Belongs to the YkuD family.</text>
</comment>
<dbReference type="Pfam" id="PF03734">
    <property type="entry name" value="YkuD"/>
    <property type="match status" value="1"/>
</dbReference>
<sequence length="564" mass="64997">MKGISRKLSLSILAFLVFSNHVEATEQIYQTPAALIPTEIPTTPIAGLINPLLEAANPQLLGQSLGQMPLLTFIYQTQQYQILWRDKQYAGQVIQLLAQADQDGLNPNDYHLATLQSLHLNLQQANQQALEPNDQSSAAQFDILLSDAVLTFAHHLHNGKLNPAELDPTWNYDPAALEHNATSVQLLQHIQLQTIAELFEQQRPQYDLYGQLKQALARYRAIAERYPFEVITIDIKSIKPGMLHPAIPLLKKRLQQLGYSFPEITNEAFESSLEREQTYHLAWVETIKQFQQHHDLDTDGVIGPATLAALNIPYQQRAEKIKINLERARWLATDLSQEFIIVNIAGFELFFYQSGQLNWQTKVMVGTPLNATPVFKSQLQYLEFNPTWTVPRSILKEMWHKILNEPDYLIKQQYQVVQNNSRPVELTEIDWEAYTARNFPYHLVQQPWKNNALGQVKFIFPNRHSVFLHDTPQKRLFNSAQRSFSHGCIRVENPMELARLLLNDDANWSAQNIAHVVASEKRTRVNIKRPIDVFLMYWTVSVSGETVSFHHDLYQRDYLLLKRL</sequence>